<comment type="function">
    <text evidence="10">Has probably no intrinsic transporter activity but together with SLC30A5 forms a functional zinc ion:proton antiporter heterodimer, mediating zinc entry into the lumen of organelles along the secretory pathway. As part of that zinc ion:proton antiporter, contributes to zinc ion homeostasis within the early secretory pathway and regulates the activation and folding of enzymes like alkaline phosphatases and enzymes involved in phosphatidylinositol glycan anchor biosynthesis.</text>
</comment>
<evidence type="ECO:0000256" key="12">
    <source>
        <dbReference type="SAM" id="Phobius"/>
    </source>
</evidence>
<keyword evidence="6" id="KW-0333">Golgi apparatus</keyword>
<name>A0A2N1NRB8_9GLOM</name>
<dbReference type="EMBL" id="LLXH01000385">
    <property type="protein sequence ID" value="PKC67551.1"/>
    <property type="molecule type" value="Genomic_DNA"/>
</dbReference>
<feature type="transmembrane region" description="Helical" evidence="12">
    <location>
        <begin position="303"/>
        <end position="329"/>
    </location>
</feature>
<feature type="domain" description="Cation efflux protein transmembrane" evidence="13">
    <location>
        <begin position="167"/>
        <end position="367"/>
    </location>
</feature>
<evidence type="ECO:0000259" key="13">
    <source>
        <dbReference type="Pfam" id="PF01545"/>
    </source>
</evidence>
<keyword evidence="5 12" id="KW-1133">Transmembrane helix</keyword>
<evidence type="ECO:0000256" key="1">
    <source>
        <dbReference type="ARBA" id="ARBA00004166"/>
    </source>
</evidence>
<keyword evidence="3 12" id="KW-0812">Transmembrane</keyword>
<gene>
    <name evidence="15" type="ORF">RhiirA1_458275</name>
    <name evidence="14" type="ORF">RhiirA5_405747</name>
    <name evidence="16" type="ORF">RhiirC2_772510</name>
</gene>
<reference evidence="17 19" key="3">
    <citation type="submission" date="2017-10" db="EMBL/GenBank/DDBJ databases">
        <title>Extensive intraspecific genome diversity in a model arbuscular mycorrhizal fungus.</title>
        <authorList>
            <person name="Chen E.C.H."/>
            <person name="Morin E."/>
            <person name="Baudet D."/>
            <person name="Noel J."/>
            <person name="Ndikumana S."/>
            <person name="Charron P."/>
            <person name="St-Onge C."/>
            <person name="Giorgi J."/>
            <person name="Grigoriev I.V."/>
            <person name="Roux C."/>
            <person name="Martin F.M."/>
            <person name="Corradi N."/>
        </authorList>
    </citation>
    <scope>NUCLEOTIDE SEQUENCE [LARGE SCALE GENOMIC DNA]</scope>
    <source>
        <strain evidence="15 17">A1</strain>
        <strain evidence="16 19">C2</strain>
    </source>
</reference>
<feature type="transmembrane region" description="Helical" evidence="12">
    <location>
        <begin position="170"/>
        <end position="192"/>
    </location>
</feature>
<dbReference type="Gene3D" id="1.20.1510.10">
    <property type="entry name" value="Cation efflux protein transmembrane domain"/>
    <property type="match status" value="1"/>
</dbReference>
<feature type="transmembrane region" description="Helical" evidence="12">
    <location>
        <begin position="142"/>
        <end position="158"/>
    </location>
</feature>
<dbReference type="Proteomes" id="UP000232722">
    <property type="component" value="Unassembled WGS sequence"/>
</dbReference>
<dbReference type="InterPro" id="IPR058533">
    <property type="entry name" value="Cation_efflux_TM"/>
</dbReference>
<evidence type="ECO:0000313" key="19">
    <source>
        <dbReference type="Proteomes" id="UP000233469"/>
    </source>
</evidence>
<evidence type="ECO:0000256" key="5">
    <source>
        <dbReference type="ARBA" id="ARBA00022989"/>
    </source>
</evidence>
<feature type="region of interest" description="Disordered" evidence="11">
    <location>
        <begin position="1"/>
        <end position="44"/>
    </location>
</feature>
<dbReference type="GO" id="GO:0005794">
    <property type="term" value="C:Golgi apparatus"/>
    <property type="evidence" value="ECO:0007669"/>
    <property type="project" value="UniProtKB-SubCell"/>
</dbReference>
<evidence type="ECO:0000313" key="14">
    <source>
        <dbReference type="EMBL" id="PKC17565.1"/>
    </source>
</evidence>
<dbReference type="VEuPathDB" id="FungiDB:RhiirA1_458275"/>
<keyword evidence="4" id="KW-0862">Zinc</keyword>
<dbReference type="PANTHER" id="PTHR46531:SF1">
    <property type="entry name" value="ZINC TRANSPORTER 6"/>
    <property type="match status" value="1"/>
</dbReference>
<evidence type="ECO:0000313" key="17">
    <source>
        <dbReference type="Proteomes" id="UP000232688"/>
    </source>
</evidence>
<reference evidence="14 18" key="2">
    <citation type="submission" date="2017-09" db="EMBL/GenBank/DDBJ databases">
        <title>Extensive intraspecific genome diversity in a model arbuscular mycorrhizal fungus.</title>
        <authorList>
            <person name="Chen E.C."/>
            <person name="Morin E."/>
            <person name="Beaudet D."/>
            <person name="Noel J."/>
            <person name="Ndikumana S."/>
            <person name="Charron P."/>
            <person name="St-Onge C."/>
            <person name="Giorgi J."/>
            <person name="Grigoriev I.V."/>
            <person name="Roux C."/>
            <person name="Martin F.M."/>
            <person name="Corradi N."/>
        </authorList>
    </citation>
    <scope>NUCLEOTIDE SEQUENCE [LARGE SCALE GENOMIC DNA]</scope>
    <source>
        <strain evidence="14 18">A5</strain>
    </source>
</reference>
<evidence type="ECO:0000256" key="10">
    <source>
        <dbReference type="ARBA" id="ARBA00045455"/>
    </source>
</evidence>
<evidence type="ECO:0000313" key="15">
    <source>
        <dbReference type="EMBL" id="PKC67551.1"/>
    </source>
</evidence>
<dbReference type="GO" id="GO:0006829">
    <property type="term" value="P:zinc ion transport"/>
    <property type="evidence" value="ECO:0007669"/>
    <property type="project" value="TreeGrafter"/>
</dbReference>
<dbReference type="AlphaFoldDB" id="A0A2N1NRB8"/>
<dbReference type="InterPro" id="IPR027469">
    <property type="entry name" value="Cation_efflux_TMD_sf"/>
</dbReference>
<evidence type="ECO:0000256" key="8">
    <source>
        <dbReference type="ARBA" id="ARBA00023136"/>
    </source>
</evidence>
<dbReference type="SUPFAM" id="SSF161111">
    <property type="entry name" value="Cation efflux protein transmembrane domain-like"/>
    <property type="match status" value="1"/>
</dbReference>
<evidence type="ECO:0000313" key="18">
    <source>
        <dbReference type="Proteomes" id="UP000232722"/>
    </source>
</evidence>
<evidence type="ECO:0000313" key="16">
    <source>
        <dbReference type="EMBL" id="PKK76440.1"/>
    </source>
</evidence>
<sequence length="448" mass="50806">MEHPRLNDHTETSQTFRPESPRLVEPVSSCIRRSASPSPENHSYEIKRRTLSSLSFQAIPDLVDDSADLGESSNFYEYSDENNHDHRDLHENHFHDIEEEKNGHIIHENYYEDGSYYHNDNIRHLPNLSYIFSSLPSSQKTLFAWGTIHLFMGIFLWLKGQWGCGLALTGFAYLVIFDALGVFTTFISSVIATYRPLRESTIRNPFGVQRYEILFGFINALYLLFVALYMLKEGLEHFMLETSEEHVEGHSPDFPMGWVLLALGATLISAIYYRNHIRFSALLRSASSVIGTRPLNYWQFNDGFTIVLTNLFTLSTLLCGSSVILVGVITEQNHSLGWLDKLVSILESILMFYLAIPVSTALGKILLQTTPDVILISLEDRLREIQLDPTILSLTATHFWENSYGQLVGTICVQVNPDANEQAVLANVYSRLSPLFDGSGELTIQIVK</sequence>
<dbReference type="VEuPathDB" id="FungiDB:FUN_015078"/>
<proteinExistence type="predicted"/>
<evidence type="ECO:0000256" key="6">
    <source>
        <dbReference type="ARBA" id="ARBA00023034"/>
    </source>
</evidence>
<dbReference type="OrthoDB" id="5382797at2759"/>
<reference evidence="15 17" key="4">
    <citation type="submission" date="2017-10" db="EMBL/GenBank/DDBJ databases">
        <title>Genome analyses suggest a sexual origin of heterokaryosis in a supposedly ancient asexual fungus.</title>
        <authorList>
            <person name="Corradi N."/>
            <person name="Sedzielewska K."/>
            <person name="Noel J."/>
            <person name="Charron P."/>
            <person name="Farinelli L."/>
            <person name="Marton T."/>
            <person name="Kruger M."/>
            <person name="Pelin A."/>
            <person name="Brachmann A."/>
            <person name="Corradi N."/>
        </authorList>
    </citation>
    <scope>NUCLEOTIDE SEQUENCE [LARGE SCALE GENOMIC DNA]</scope>
    <source>
        <strain evidence="15 17">A1</strain>
    </source>
</reference>
<comment type="caution">
    <text evidence="16">The sequence shown here is derived from an EMBL/GenBank/DDBJ whole genome shotgun (WGS) entry which is preliminary data.</text>
</comment>
<feature type="transmembrane region" description="Helical" evidence="12">
    <location>
        <begin position="256"/>
        <end position="273"/>
    </location>
</feature>
<comment type="subcellular location">
    <subcellularLocation>
        <location evidence="1">Golgi apparatus</location>
        <location evidence="1">trans-Golgi network membrane</location>
        <topology evidence="1">Multi-pass membrane protein</topology>
    </subcellularLocation>
</comment>
<protein>
    <recommendedName>
        <fullName evidence="13">Cation efflux protein transmembrane domain-containing protein</fullName>
    </recommendedName>
</protein>
<dbReference type="GO" id="GO:0008324">
    <property type="term" value="F:monoatomic cation transmembrane transporter activity"/>
    <property type="evidence" value="ECO:0007669"/>
    <property type="project" value="InterPro"/>
</dbReference>
<keyword evidence="2" id="KW-0813">Transport</keyword>
<dbReference type="EMBL" id="LLXL01000184">
    <property type="protein sequence ID" value="PKK76440.1"/>
    <property type="molecule type" value="Genomic_DNA"/>
</dbReference>
<dbReference type="Pfam" id="PF01545">
    <property type="entry name" value="Cation_efflux"/>
    <property type="match status" value="1"/>
</dbReference>
<dbReference type="GO" id="GO:0098771">
    <property type="term" value="P:inorganic ion homeostasis"/>
    <property type="evidence" value="ECO:0007669"/>
    <property type="project" value="UniProtKB-ARBA"/>
</dbReference>
<evidence type="ECO:0000256" key="7">
    <source>
        <dbReference type="ARBA" id="ARBA00023065"/>
    </source>
</evidence>
<keyword evidence="7" id="KW-0406">Ion transport</keyword>
<dbReference type="GO" id="GO:0030003">
    <property type="term" value="P:intracellular monoatomic cation homeostasis"/>
    <property type="evidence" value="ECO:0007669"/>
    <property type="project" value="UniProtKB-ARBA"/>
</dbReference>
<dbReference type="GO" id="GO:0016020">
    <property type="term" value="C:membrane"/>
    <property type="evidence" value="ECO:0007669"/>
    <property type="project" value="InterPro"/>
</dbReference>
<keyword evidence="8 12" id="KW-0472">Membrane</keyword>
<dbReference type="VEuPathDB" id="FungiDB:RhiirFUN_010863"/>
<dbReference type="InterPro" id="IPR052005">
    <property type="entry name" value="CDF_SLC30A"/>
</dbReference>
<evidence type="ECO:0000256" key="4">
    <source>
        <dbReference type="ARBA" id="ARBA00022833"/>
    </source>
</evidence>
<dbReference type="EMBL" id="LLXJ01000011">
    <property type="protein sequence ID" value="PKC17565.1"/>
    <property type="molecule type" value="Genomic_DNA"/>
</dbReference>
<comment type="subunit">
    <text evidence="9">Heterodimer with SLC30A5; form a functional zinc ion transmembrane transporter.</text>
</comment>
<dbReference type="PANTHER" id="PTHR46531">
    <property type="entry name" value="ZINC TRANSPORTER 6"/>
    <property type="match status" value="1"/>
</dbReference>
<dbReference type="Proteomes" id="UP000233469">
    <property type="component" value="Unassembled WGS sequence"/>
</dbReference>
<reference evidence="18 19" key="1">
    <citation type="submission" date="2016-04" db="EMBL/GenBank/DDBJ databases">
        <title>Genome analyses suggest a sexual origin of heterokaryosis in a supposedly ancient asexual fungus.</title>
        <authorList>
            <person name="Ropars J."/>
            <person name="Sedzielewska K."/>
            <person name="Noel J."/>
            <person name="Charron P."/>
            <person name="Farinelli L."/>
            <person name="Marton T."/>
            <person name="Kruger M."/>
            <person name="Pelin A."/>
            <person name="Brachmann A."/>
            <person name="Corradi N."/>
        </authorList>
    </citation>
    <scope>NUCLEOTIDE SEQUENCE [LARGE SCALE GENOMIC DNA]</scope>
    <source>
        <strain evidence="14 18">A5</strain>
        <strain evidence="16 19">C2</strain>
    </source>
</reference>
<feature type="transmembrane region" description="Helical" evidence="12">
    <location>
        <begin position="213"/>
        <end position="231"/>
    </location>
</feature>
<organism evidence="16 19">
    <name type="scientific">Rhizophagus irregularis</name>
    <dbReference type="NCBI Taxonomy" id="588596"/>
    <lineage>
        <taxon>Eukaryota</taxon>
        <taxon>Fungi</taxon>
        <taxon>Fungi incertae sedis</taxon>
        <taxon>Mucoromycota</taxon>
        <taxon>Glomeromycotina</taxon>
        <taxon>Glomeromycetes</taxon>
        <taxon>Glomerales</taxon>
        <taxon>Glomeraceae</taxon>
        <taxon>Rhizophagus</taxon>
    </lineage>
</organism>
<evidence type="ECO:0000256" key="3">
    <source>
        <dbReference type="ARBA" id="ARBA00022692"/>
    </source>
</evidence>
<dbReference type="Proteomes" id="UP000232688">
    <property type="component" value="Unassembled WGS sequence"/>
</dbReference>
<evidence type="ECO:0000256" key="9">
    <source>
        <dbReference type="ARBA" id="ARBA00038600"/>
    </source>
</evidence>
<evidence type="ECO:0000256" key="2">
    <source>
        <dbReference type="ARBA" id="ARBA00022448"/>
    </source>
</evidence>
<evidence type="ECO:0000256" key="11">
    <source>
        <dbReference type="SAM" id="MobiDB-lite"/>
    </source>
</evidence>
<feature type="transmembrane region" description="Helical" evidence="12">
    <location>
        <begin position="349"/>
        <end position="367"/>
    </location>
</feature>
<feature type="compositionally biased region" description="Basic and acidic residues" evidence="11">
    <location>
        <begin position="1"/>
        <end position="11"/>
    </location>
</feature>
<accession>A0A2N1NRB8</accession>